<protein>
    <submittedName>
        <fullName evidence="1">Uncharacterized protein</fullName>
    </submittedName>
</protein>
<keyword evidence="2" id="KW-1185">Reference proteome</keyword>
<evidence type="ECO:0000313" key="2">
    <source>
        <dbReference type="Proteomes" id="UP000037505"/>
    </source>
</evidence>
<dbReference type="RefSeq" id="XP_015407021.1">
    <property type="nucleotide sequence ID" value="XM_015550106.1"/>
</dbReference>
<dbReference type="AlphaFoldDB" id="A0A0L1J3U3"/>
<dbReference type="EMBL" id="JNOM01000128">
    <property type="protein sequence ID" value="KNG86098.1"/>
    <property type="molecule type" value="Genomic_DNA"/>
</dbReference>
<proteinExistence type="predicted"/>
<sequence length="203" mass="24340">LNTLLILSGFSLSESPLTCYSYTFFFSNTYLSFPRTHKFNLLSSSIWTRSRREWPPSAWRLTRLRLRRRSLRARSRRWNRRTWRRNRRSHPSTTATSFLRVRWRSWKPLSRRPRMLPTRAPSTTLRTKPFRDACSSWKRSSRMPTRIPGRQLRSSAKPMLKPATTSAKCRPLSRLVMSGKASMRKWRRSTLSCRRISTTWRFL</sequence>
<dbReference type="Proteomes" id="UP000037505">
    <property type="component" value="Unassembled WGS sequence"/>
</dbReference>
<dbReference type="GeneID" id="26806653"/>
<comment type="caution">
    <text evidence="1">The sequence shown here is derived from an EMBL/GenBank/DDBJ whole genome shotgun (WGS) entry which is preliminary data.</text>
</comment>
<reference evidence="1 2" key="1">
    <citation type="submission" date="2014-06" db="EMBL/GenBank/DDBJ databases">
        <title>The Genome of the Aflatoxigenic Filamentous Fungus Aspergillus nomius.</title>
        <authorList>
            <person name="Moore M.G."/>
            <person name="Shannon B.M."/>
            <person name="Brian M.M."/>
        </authorList>
    </citation>
    <scope>NUCLEOTIDE SEQUENCE [LARGE SCALE GENOMIC DNA]</scope>
    <source>
        <strain evidence="1 2">NRRL 13137</strain>
    </source>
</reference>
<organism evidence="1 2">
    <name type="scientific">Aspergillus nomiae NRRL (strain ATCC 15546 / NRRL 13137 / CBS 260.88 / M93)</name>
    <dbReference type="NCBI Taxonomy" id="1509407"/>
    <lineage>
        <taxon>Eukaryota</taxon>
        <taxon>Fungi</taxon>
        <taxon>Dikarya</taxon>
        <taxon>Ascomycota</taxon>
        <taxon>Pezizomycotina</taxon>
        <taxon>Eurotiomycetes</taxon>
        <taxon>Eurotiomycetidae</taxon>
        <taxon>Eurotiales</taxon>
        <taxon>Aspergillaceae</taxon>
        <taxon>Aspergillus</taxon>
        <taxon>Aspergillus subgen. Circumdati</taxon>
    </lineage>
</organism>
<accession>A0A0L1J3U3</accession>
<gene>
    <name evidence="1" type="ORF">ANOM_004849</name>
</gene>
<evidence type="ECO:0000313" key="1">
    <source>
        <dbReference type="EMBL" id="KNG86098.1"/>
    </source>
</evidence>
<name>A0A0L1J3U3_ASPN3</name>
<feature type="non-terminal residue" evidence="1">
    <location>
        <position position="1"/>
    </location>
</feature>